<comment type="caution">
    <text evidence="1">The sequence shown here is derived from an EMBL/GenBank/DDBJ whole genome shotgun (WGS) entry which is preliminary data.</text>
</comment>
<keyword evidence="2" id="KW-1185">Reference proteome</keyword>
<organism evidence="1 2">
    <name type="scientific">Caerostris extrusa</name>
    <name type="common">Bark spider</name>
    <name type="synonym">Caerostris bankana</name>
    <dbReference type="NCBI Taxonomy" id="172846"/>
    <lineage>
        <taxon>Eukaryota</taxon>
        <taxon>Metazoa</taxon>
        <taxon>Ecdysozoa</taxon>
        <taxon>Arthropoda</taxon>
        <taxon>Chelicerata</taxon>
        <taxon>Arachnida</taxon>
        <taxon>Araneae</taxon>
        <taxon>Araneomorphae</taxon>
        <taxon>Entelegynae</taxon>
        <taxon>Araneoidea</taxon>
        <taxon>Araneidae</taxon>
        <taxon>Caerostris</taxon>
    </lineage>
</organism>
<protein>
    <submittedName>
        <fullName evidence="1">Uncharacterized protein</fullName>
    </submittedName>
</protein>
<name>A0AAV4P1X1_CAEEX</name>
<gene>
    <name evidence="1" type="ORF">CEXT_476601</name>
</gene>
<proteinExistence type="predicted"/>
<dbReference type="Proteomes" id="UP001054945">
    <property type="component" value="Unassembled WGS sequence"/>
</dbReference>
<evidence type="ECO:0000313" key="2">
    <source>
        <dbReference type="Proteomes" id="UP001054945"/>
    </source>
</evidence>
<sequence>MSDRCSFCGSDRWCVEKLVSPKVDGKICGSQSSGSIYIYTAHLQATGPLLTGTDEHKPSTSSTPRAYFISPITTHQRTEATQHANHRRLKHPRTTIPFSTDDISTFLQVTPADWNFQLPSLLLFDDEEILLLSDLEEGLPEDDSVWSSIIGCLGRGGGGLEVWKEQLESFPLSGYDVYMSMRKDIGWVWLRV</sequence>
<dbReference type="EMBL" id="BPLR01021546">
    <property type="protein sequence ID" value="GIX91021.1"/>
    <property type="molecule type" value="Genomic_DNA"/>
</dbReference>
<evidence type="ECO:0000313" key="1">
    <source>
        <dbReference type="EMBL" id="GIX91021.1"/>
    </source>
</evidence>
<reference evidence="1 2" key="1">
    <citation type="submission" date="2021-06" db="EMBL/GenBank/DDBJ databases">
        <title>Caerostris extrusa draft genome.</title>
        <authorList>
            <person name="Kono N."/>
            <person name="Arakawa K."/>
        </authorList>
    </citation>
    <scope>NUCLEOTIDE SEQUENCE [LARGE SCALE GENOMIC DNA]</scope>
</reference>
<accession>A0AAV4P1X1</accession>
<dbReference type="AlphaFoldDB" id="A0AAV4P1X1"/>